<dbReference type="AlphaFoldDB" id="A0A939TAG4"/>
<name>A0A939TAG4_9ACTN</name>
<reference evidence="1" key="1">
    <citation type="submission" date="2021-03" db="EMBL/GenBank/DDBJ databases">
        <authorList>
            <person name="Kanchanasin P."/>
            <person name="Saeng-In P."/>
            <person name="Phongsopitanun W."/>
            <person name="Yuki M."/>
            <person name="Kudo T."/>
            <person name="Ohkuma M."/>
            <person name="Tanasupawat S."/>
        </authorList>
    </citation>
    <scope>NUCLEOTIDE SEQUENCE</scope>
    <source>
        <strain evidence="1">GKU 128</strain>
    </source>
</reference>
<evidence type="ECO:0000313" key="2">
    <source>
        <dbReference type="Proteomes" id="UP000669179"/>
    </source>
</evidence>
<proteinExistence type="predicted"/>
<evidence type="ECO:0000313" key="1">
    <source>
        <dbReference type="EMBL" id="MBO2455379.1"/>
    </source>
</evidence>
<sequence length="84" mass="9328">MAALAAHLKGRELVVQEHPDGVVVRNPHHRELADTVTCRERPDDGDRLWFFTSWNDPIAEADRITDAGVTIAGYLKYDGEAAEA</sequence>
<protein>
    <submittedName>
        <fullName evidence="1">Uncharacterized protein</fullName>
    </submittedName>
</protein>
<dbReference type="RefSeq" id="WP_208263607.1">
    <property type="nucleotide sequence ID" value="NZ_JAGEOJ010000036.1"/>
</dbReference>
<organism evidence="1 2">
    <name type="scientific">Actinomadura barringtoniae</name>
    <dbReference type="NCBI Taxonomy" id="1427535"/>
    <lineage>
        <taxon>Bacteria</taxon>
        <taxon>Bacillati</taxon>
        <taxon>Actinomycetota</taxon>
        <taxon>Actinomycetes</taxon>
        <taxon>Streptosporangiales</taxon>
        <taxon>Thermomonosporaceae</taxon>
        <taxon>Actinomadura</taxon>
    </lineage>
</organism>
<dbReference type="Proteomes" id="UP000669179">
    <property type="component" value="Unassembled WGS sequence"/>
</dbReference>
<keyword evidence="2" id="KW-1185">Reference proteome</keyword>
<gene>
    <name evidence="1" type="ORF">J4573_50460</name>
</gene>
<comment type="caution">
    <text evidence="1">The sequence shown here is derived from an EMBL/GenBank/DDBJ whole genome shotgun (WGS) entry which is preliminary data.</text>
</comment>
<accession>A0A939TAG4</accession>
<dbReference type="EMBL" id="JAGEOJ010000036">
    <property type="protein sequence ID" value="MBO2455379.1"/>
    <property type="molecule type" value="Genomic_DNA"/>
</dbReference>